<dbReference type="Proteomes" id="UP000288758">
    <property type="component" value="Chromosome"/>
</dbReference>
<protein>
    <recommendedName>
        <fullName evidence="1">Nidogen G2 beta-barrel domain-containing protein</fullName>
    </recommendedName>
</protein>
<organism evidence="2 3">
    <name type="scientific">Corallococcus coralloides</name>
    <name type="common">Myxococcus coralloides</name>
    <dbReference type="NCBI Taxonomy" id="184914"/>
    <lineage>
        <taxon>Bacteria</taxon>
        <taxon>Pseudomonadati</taxon>
        <taxon>Myxococcota</taxon>
        <taxon>Myxococcia</taxon>
        <taxon>Myxococcales</taxon>
        <taxon>Cystobacterineae</taxon>
        <taxon>Myxococcaceae</taxon>
        <taxon>Corallococcus</taxon>
    </lineage>
</organism>
<dbReference type="EMBL" id="CP034669">
    <property type="protein sequence ID" value="QAT81658.1"/>
    <property type="molecule type" value="Genomic_DNA"/>
</dbReference>
<dbReference type="PROSITE" id="PS50993">
    <property type="entry name" value="NIDOGEN_G2"/>
    <property type="match status" value="1"/>
</dbReference>
<accession>A0A410RIL2</accession>
<name>A0A410RIL2_CORCK</name>
<proteinExistence type="predicted"/>
<sequence>MVATTAQGTKVKVLAASVPAKGEVLYLVRSSAGLVGWVPGNALVESTQGLPLAG</sequence>
<feature type="domain" description="Nidogen G2 beta-barrel" evidence="1">
    <location>
        <begin position="1"/>
        <end position="54"/>
    </location>
</feature>
<gene>
    <name evidence="2" type="ORF">EJ065_0043</name>
</gene>
<evidence type="ECO:0000313" key="3">
    <source>
        <dbReference type="Proteomes" id="UP000288758"/>
    </source>
</evidence>
<dbReference type="InterPro" id="IPR006605">
    <property type="entry name" value="G2_nidogen/fibulin_G2F"/>
</dbReference>
<evidence type="ECO:0000313" key="2">
    <source>
        <dbReference type="EMBL" id="QAT81658.1"/>
    </source>
</evidence>
<dbReference type="AlphaFoldDB" id="A0A410RIL2"/>
<evidence type="ECO:0000259" key="1">
    <source>
        <dbReference type="PROSITE" id="PS50993"/>
    </source>
</evidence>
<reference evidence="2 3" key="1">
    <citation type="submission" date="2018-12" db="EMBL/GenBank/DDBJ databases">
        <title>Complete Genome Sequence of the Corallopyronin A producing Myxobacterium Corallococcus coralloides B035.</title>
        <authorList>
            <person name="Bouhired S.M."/>
            <person name="Rupp O."/>
            <person name="Blom J."/>
            <person name="Schaeberle T.F."/>
            <person name="Kehraus S."/>
            <person name="Schiefer A."/>
            <person name="Pfarr K."/>
            <person name="Goesmann A."/>
            <person name="Hoerauf A."/>
            <person name="Koenig G.M."/>
        </authorList>
    </citation>
    <scope>NUCLEOTIDE SEQUENCE [LARGE SCALE GENOMIC DNA]</scope>
    <source>
        <strain evidence="2 3">B035</strain>
    </source>
</reference>